<dbReference type="PANTHER" id="PTHR19446">
    <property type="entry name" value="REVERSE TRANSCRIPTASES"/>
    <property type="match status" value="1"/>
</dbReference>
<sequence length="1433" mass="161071">MHMGPNDPITNQTDPPTLYGGSILGTQAQVLQWPSKECWAEPKARELFMGALTVDKFFREPTLFNPIVDIEDFRVQEHLNGPRKRKASDGIVIGPSSRPNPLPTPSKVNNSTEKALNLEVVLNEGSFSPGLNEDSKSQTKKGRGKGKVQTSHCDLGSRKRRGRPPKSHSPLAATPTSFKRGKKATSRLSGKFNLVSRWDGRDFELQPRGLGGVKWPGFSFWGYGDLPRKVSKVAMKILAWNCRGLGNTATVRQLTHLVRHHNPDLLILSEVRLSMVRFMRICSKLHFMDKHYFPPTGQSGGLGMCWMKGVMCNVQSSSKYLISVEITSDPPGIPWLLWGLYGPPHCVDKEQFWVHVGDCVLKAQSPILLLGDMNGTLSDSECFNYRGNTSRYAFDFRRMVHRVGLIDLGFQGPRFTWAKGGSNSNGNGGMKRARLDRGLASPDWRILFPNAIINHLAATESDHRPLLMDTMGGLRDAERKNPDNFEEIDKAKNHLSEALLREEIHWKQKSRVQWLQEGDRCSKFFMASTIIRRRRNYIQCIKDSADGDWLRDQDQIAHCFLTKFKDIFSKSSSGTTPLVEGLFDKMILDHDNDLLNAIPKGEEVMAAINDMGKDKAPGPDGLPPSFYIHHWDTVKDDLIEMVIHFFTHLDLPSFINDTSLVLVPKKDSPTTVNDYRPIALCNVAYKIISKILASRMQYLLPRIVSPNQAAFVKGRHIAENTMIAREIFHSMGKRRGKRGFMLIKLDLEKAYDKLDWNFVTSVLLQLGFSNIFTNWVKACISVAEIKLLLNGTTVGKFHPERGLRQGDPLSPSLYIVAAEALSRLLLSKENHGLLKGFKLARNGTPVTHLMFADDIILFGEASVREARTLLECLNSYCQCSCLSTLGNQLATQSPQCSSQGEFQVEKPKSVKRSEDTQHLVDRVLKRIQGWKVKLLSSAGKTCLIKSVGSSLSNYVASSDVIPVSTATKIDKLLRDFWWGDTEEKRKFHTLAWERLCKPKTAGGKIGNGNSTSIWFDPWVPGETRQPSPRVESTGGVSLVSNFISDGQWKEDMVRQWFREEDARRILNISLPRVLTNDSWLWLPEPSGNFSVSSAYKLLKNIGSGVEGDKKWRLLWGSKIHNRLKMLWCRILSNCLPTRERLGMSIPLPDLRCPICSSSTESSLHLFWECNFAKAVWFGCLWSLRTTSTSASSWEEWLDWFQQSDNRPANLDLNQFLGGVAIIFDSIWKERNSIIHEGRSSPIEVIIKLINLRLHELVPSCTPRAVEQTCWNPPPEGWVTCNSDVAIGRYHSTGAAVFRDASGAILNIVTFRATNCDPLSGEVAAIHEGAAAAVQFGYRNVVFQSDSLGAVNAIRSNPMETNKLQFNIQDKVASFFILSHSLNLWEVQWIPRSCNCVAHSAAHWANRHNIFGVLDLATFDDFLQQYTADGHVLS</sequence>
<protein>
    <recommendedName>
        <fullName evidence="2">Reverse transcriptase domain-containing protein</fullName>
    </recommendedName>
</protein>
<reference evidence="3" key="2">
    <citation type="submission" date="2021-03" db="UniProtKB">
        <authorList>
            <consortium name="EnsemblPlants"/>
        </authorList>
    </citation>
    <scope>IDENTIFICATION</scope>
</reference>
<evidence type="ECO:0000259" key="2">
    <source>
        <dbReference type="PROSITE" id="PS50878"/>
    </source>
</evidence>
<dbReference type="Pfam" id="PF13456">
    <property type="entry name" value="RVT_3"/>
    <property type="match status" value="1"/>
</dbReference>
<feature type="domain" description="Reverse transcriptase" evidence="2">
    <location>
        <begin position="644"/>
        <end position="924"/>
    </location>
</feature>
<dbReference type="InterPro" id="IPR036691">
    <property type="entry name" value="Endo/exonu/phosph_ase_sf"/>
</dbReference>
<dbReference type="EMBL" id="UZAU01000542">
    <property type="status" value="NOT_ANNOTATED_CDS"/>
    <property type="molecule type" value="Genomic_DNA"/>
</dbReference>
<feature type="region of interest" description="Disordered" evidence="1">
    <location>
        <begin position="81"/>
        <end position="112"/>
    </location>
</feature>
<proteinExistence type="predicted"/>
<dbReference type="Gramene" id="evm.model.05.1645">
    <property type="protein sequence ID" value="cds.evm.model.05.1645"/>
    <property type="gene ID" value="evm.TU.05.1645"/>
</dbReference>
<accession>A0A803PM53</accession>
<dbReference type="GO" id="GO:0004523">
    <property type="term" value="F:RNA-DNA hybrid ribonuclease activity"/>
    <property type="evidence" value="ECO:0007669"/>
    <property type="project" value="InterPro"/>
</dbReference>
<dbReference type="InterPro" id="IPR043502">
    <property type="entry name" value="DNA/RNA_pol_sf"/>
</dbReference>
<dbReference type="PROSITE" id="PS50878">
    <property type="entry name" value="RT_POL"/>
    <property type="match status" value="1"/>
</dbReference>
<name>A0A803PM53_CANSA</name>
<evidence type="ECO:0000256" key="1">
    <source>
        <dbReference type="SAM" id="MobiDB-lite"/>
    </source>
</evidence>
<keyword evidence="4" id="KW-1185">Reference proteome</keyword>
<dbReference type="Gene3D" id="3.30.420.10">
    <property type="entry name" value="Ribonuclease H-like superfamily/Ribonuclease H"/>
    <property type="match status" value="1"/>
</dbReference>
<dbReference type="Pfam" id="PF13966">
    <property type="entry name" value="zf-RVT"/>
    <property type="match status" value="1"/>
</dbReference>
<dbReference type="Proteomes" id="UP000596661">
    <property type="component" value="Chromosome 5"/>
</dbReference>
<dbReference type="InterPro" id="IPR026960">
    <property type="entry name" value="RVT-Znf"/>
</dbReference>
<dbReference type="SUPFAM" id="SSF56219">
    <property type="entry name" value="DNase I-like"/>
    <property type="match status" value="1"/>
</dbReference>
<dbReference type="Gene3D" id="3.60.10.10">
    <property type="entry name" value="Endonuclease/exonuclease/phosphatase"/>
    <property type="match status" value="1"/>
</dbReference>
<dbReference type="Pfam" id="PF03372">
    <property type="entry name" value="Exo_endo_phos"/>
    <property type="match status" value="1"/>
</dbReference>
<dbReference type="GO" id="GO:0003676">
    <property type="term" value="F:nucleic acid binding"/>
    <property type="evidence" value="ECO:0007669"/>
    <property type="project" value="InterPro"/>
</dbReference>
<dbReference type="InterPro" id="IPR005135">
    <property type="entry name" value="Endo/exonuclease/phosphatase"/>
</dbReference>
<dbReference type="SUPFAM" id="SSF56672">
    <property type="entry name" value="DNA/RNA polymerases"/>
    <property type="match status" value="1"/>
</dbReference>
<reference evidence="3" key="1">
    <citation type="submission" date="2018-11" db="EMBL/GenBank/DDBJ databases">
        <authorList>
            <person name="Grassa J C."/>
        </authorList>
    </citation>
    <scope>NUCLEOTIDE SEQUENCE [LARGE SCALE GENOMIC DNA]</scope>
</reference>
<dbReference type="Pfam" id="PF00078">
    <property type="entry name" value="RVT_1"/>
    <property type="match status" value="1"/>
</dbReference>
<dbReference type="OMA" id="MVWREST"/>
<dbReference type="CDD" id="cd06222">
    <property type="entry name" value="RNase_H_like"/>
    <property type="match status" value="1"/>
</dbReference>
<dbReference type="InterPro" id="IPR002156">
    <property type="entry name" value="RNaseH_domain"/>
</dbReference>
<dbReference type="InterPro" id="IPR000477">
    <property type="entry name" value="RT_dom"/>
</dbReference>
<evidence type="ECO:0000313" key="4">
    <source>
        <dbReference type="Proteomes" id="UP000596661"/>
    </source>
</evidence>
<dbReference type="InterPro" id="IPR044730">
    <property type="entry name" value="RNase_H-like_dom_plant"/>
</dbReference>
<dbReference type="CDD" id="cd01650">
    <property type="entry name" value="RT_nLTR_like"/>
    <property type="match status" value="1"/>
</dbReference>
<evidence type="ECO:0000313" key="3">
    <source>
        <dbReference type="EnsemblPlants" id="cds.evm.model.05.1645"/>
    </source>
</evidence>
<feature type="region of interest" description="Disordered" evidence="1">
    <location>
        <begin position="126"/>
        <end position="185"/>
    </location>
</feature>
<dbReference type="EnsemblPlants" id="evm.model.05.1645">
    <property type="protein sequence ID" value="cds.evm.model.05.1645"/>
    <property type="gene ID" value="evm.TU.05.1645"/>
</dbReference>
<organism evidence="3 4">
    <name type="scientific">Cannabis sativa</name>
    <name type="common">Hemp</name>
    <name type="synonym">Marijuana</name>
    <dbReference type="NCBI Taxonomy" id="3483"/>
    <lineage>
        <taxon>Eukaryota</taxon>
        <taxon>Viridiplantae</taxon>
        <taxon>Streptophyta</taxon>
        <taxon>Embryophyta</taxon>
        <taxon>Tracheophyta</taxon>
        <taxon>Spermatophyta</taxon>
        <taxon>Magnoliopsida</taxon>
        <taxon>eudicotyledons</taxon>
        <taxon>Gunneridae</taxon>
        <taxon>Pentapetalae</taxon>
        <taxon>rosids</taxon>
        <taxon>fabids</taxon>
        <taxon>Rosales</taxon>
        <taxon>Cannabaceae</taxon>
        <taxon>Cannabis</taxon>
    </lineage>
</organism>
<dbReference type="InterPro" id="IPR036397">
    <property type="entry name" value="RNaseH_sf"/>
</dbReference>